<dbReference type="Proteomes" id="UP000290218">
    <property type="component" value="Unassembled WGS sequence"/>
</dbReference>
<name>A0A4Q1C6B8_9BACT</name>
<comment type="caution">
    <text evidence="3">The sequence shown here is derived from an EMBL/GenBank/DDBJ whole genome shotgun (WGS) entry which is preliminary data.</text>
</comment>
<evidence type="ECO:0000256" key="1">
    <source>
        <dbReference type="SAM" id="SignalP"/>
    </source>
</evidence>
<evidence type="ECO:0000313" key="4">
    <source>
        <dbReference type="Proteomes" id="UP000290218"/>
    </source>
</evidence>
<sequence>MKRTLPAAALLAALATASALFAFEAGGFAFTKRAETKLLAEPKPLAEAAGTLPFGRQVKIEEMQGAWLRVSEGDTAGWVFKGNLALTKPEEVKGLLDGVPQAAAQTTATAAARPLSNVVNQYASARSLASAQGDLEWVIHECAALTTEEVDAYLQAQKKGEYQ</sequence>
<feature type="signal peptide" evidence="1">
    <location>
        <begin position="1"/>
        <end position="22"/>
    </location>
</feature>
<organism evidence="3 4">
    <name type="scientific">Oleiharenicola lentus</name>
    <dbReference type="NCBI Taxonomy" id="2508720"/>
    <lineage>
        <taxon>Bacteria</taxon>
        <taxon>Pseudomonadati</taxon>
        <taxon>Verrucomicrobiota</taxon>
        <taxon>Opitutia</taxon>
        <taxon>Opitutales</taxon>
        <taxon>Opitutaceae</taxon>
        <taxon>Oleiharenicola</taxon>
    </lineage>
</organism>
<keyword evidence="1" id="KW-0732">Signal</keyword>
<dbReference type="AlphaFoldDB" id="A0A4Q1C6B8"/>
<dbReference type="Pfam" id="PF08239">
    <property type="entry name" value="SH3_3"/>
    <property type="match status" value="1"/>
</dbReference>
<reference evidence="3 4" key="1">
    <citation type="submission" date="2019-01" db="EMBL/GenBank/DDBJ databases">
        <title>Lacunisphaera sp. strain TWA-58.</title>
        <authorList>
            <person name="Chen W.-M."/>
        </authorList>
    </citation>
    <scope>NUCLEOTIDE SEQUENCE [LARGE SCALE GENOMIC DNA]</scope>
    <source>
        <strain evidence="3 4">TWA-58</strain>
    </source>
</reference>
<accession>A0A4Q1C6B8</accession>
<proteinExistence type="predicted"/>
<keyword evidence="4" id="KW-1185">Reference proteome</keyword>
<feature type="chain" id="PRO_5020550123" evidence="1">
    <location>
        <begin position="23"/>
        <end position="163"/>
    </location>
</feature>
<dbReference type="EMBL" id="SDHX01000001">
    <property type="protein sequence ID" value="RXK54427.1"/>
    <property type="molecule type" value="Genomic_DNA"/>
</dbReference>
<dbReference type="RefSeq" id="WP_129045792.1">
    <property type="nucleotide sequence ID" value="NZ_SDHX01000001.1"/>
</dbReference>
<dbReference type="InterPro" id="IPR003646">
    <property type="entry name" value="SH3-like_bac-type"/>
</dbReference>
<gene>
    <name evidence="3" type="ORF">ESB00_00580</name>
</gene>
<protein>
    <submittedName>
        <fullName evidence="3">SH3 domain-containing protein</fullName>
    </submittedName>
</protein>
<evidence type="ECO:0000259" key="2">
    <source>
        <dbReference type="Pfam" id="PF08239"/>
    </source>
</evidence>
<dbReference type="OrthoDB" id="198922at2"/>
<feature type="domain" description="SH3b" evidence="2">
    <location>
        <begin position="39"/>
        <end position="84"/>
    </location>
</feature>
<evidence type="ECO:0000313" key="3">
    <source>
        <dbReference type="EMBL" id="RXK54427.1"/>
    </source>
</evidence>